<evidence type="ECO:0000256" key="9">
    <source>
        <dbReference type="RuleBase" id="RU000492"/>
    </source>
</evidence>
<gene>
    <name evidence="14" type="ORF">H696_00768</name>
</gene>
<proteinExistence type="inferred from homology"/>
<dbReference type="PROSITE" id="PS00039">
    <property type="entry name" value="DEAD_ATP_HELICASE"/>
    <property type="match status" value="1"/>
</dbReference>
<dbReference type="GO" id="GO:0016787">
    <property type="term" value="F:hydrolase activity"/>
    <property type="evidence" value="ECO:0007669"/>
    <property type="project" value="UniProtKB-KW"/>
</dbReference>
<keyword evidence="4 9" id="KW-0347">Helicase</keyword>
<dbReference type="SUPFAM" id="SSF52540">
    <property type="entry name" value="P-loop containing nucleoside triphosphate hydrolases"/>
    <property type="match status" value="1"/>
</dbReference>
<keyword evidence="15" id="KW-1185">Reference proteome</keyword>
<evidence type="ECO:0000256" key="5">
    <source>
        <dbReference type="ARBA" id="ARBA00022840"/>
    </source>
</evidence>
<dbReference type="InterPro" id="IPR001650">
    <property type="entry name" value="Helicase_C-like"/>
</dbReference>
<dbReference type="Pfam" id="PF00271">
    <property type="entry name" value="Helicase_C"/>
    <property type="match status" value="1"/>
</dbReference>
<evidence type="ECO:0000256" key="6">
    <source>
        <dbReference type="ARBA" id="ARBA00022884"/>
    </source>
</evidence>
<dbReference type="EMBL" id="KB932201">
    <property type="protein sequence ID" value="KCV73226.1"/>
    <property type="molecule type" value="Genomic_DNA"/>
</dbReference>
<dbReference type="InterPro" id="IPR000629">
    <property type="entry name" value="RNA-helicase_DEAD-box_CS"/>
</dbReference>
<dbReference type="RefSeq" id="XP_009492927.1">
    <property type="nucleotide sequence ID" value="XM_009494652.1"/>
</dbReference>
<dbReference type="FunFam" id="3.40.50.300:FF:000008">
    <property type="entry name" value="ATP-dependent RNA helicase RhlB"/>
    <property type="match status" value="1"/>
</dbReference>
<dbReference type="OrthoDB" id="196131at2759"/>
<dbReference type="EC" id="3.6.4.13" evidence="1"/>
<evidence type="ECO:0000259" key="12">
    <source>
        <dbReference type="PROSITE" id="PS51194"/>
    </source>
</evidence>
<name>A0A058ZGY4_FONAL</name>
<dbReference type="SMART" id="SM00487">
    <property type="entry name" value="DEXDc"/>
    <property type="match status" value="1"/>
</dbReference>
<dbReference type="CDD" id="cd17967">
    <property type="entry name" value="DEADc_DDX3_DDX4"/>
    <property type="match status" value="1"/>
</dbReference>
<keyword evidence="3 9" id="KW-0378">Hydrolase</keyword>
<evidence type="ECO:0000256" key="2">
    <source>
        <dbReference type="ARBA" id="ARBA00022741"/>
    </source>
</evidence>
<comment type="similarity">
    <text evidence="9">Belongs to the DEAD box helicase family.</text>
</comment>
<organism evidence="14">
    <name type="scientific">Fonticula alba</name>
    <name type="common">Slime mold</name>
    <dbReference type="NCBI Taxonomy" id="691883"/>
    <lineage>
        <taxon>Eukaryota</taxon>
        <taxon>Rotosphaerida</taxon>
        <taxon>Fonticulaceae</taxon>
        <taxon>Fonticula</taxon>
    </lineage>
</organism>
<feature type="compositionally biased region" description="Low complexity" evidence="10">
    <location>
        <begin position="140"/>
        <end position="151"/>
    </location>
</feature>
<feature type="compositionally biased region" description="Low complexity" evidence="10">
    <location>
        <begin position="42"/>
        <end position="55"/>
    </location>
</feature>
<dbReference type="CDD" id="cd18787">
    <property type="entry name" value="SF2_C_DEAD"/>
    <property type="match status" value="1"/>
</dbReference>
<feature type="compositionally biased region" description="Low complexity" evidence="10">
    <location>
        <begin position="22"/>
        <end position="32"/>
    </location>
</feature>
<dbReference type="GO" id="GO:0005524">
    <property type="term" value="F:ATP binding"/>
    <property type="evidence" value="ECO:0007669"/>
    <property type="project" value="UniProtKB-KW"/>
</dbReference>
<sequence>MSNDASNSQRLNQSETGQALRTSPSPSTSSSTGGLYVPPHLRNAGGNSGASSSPGSPGGGNHRSPSGAFQKGGDRRGGRGGGFGGNPHGGPGAGGPRGPRNSHAGGPHSDGWRAGRHGGYGGASASSRASPDPTSPDGMAAPAAGNAYTPAPRCPEREKALFGDIQPSGINFEQYKEIPVEISGSNPPEPIESFKESPLHDLLQENIILSGYTVPTPVQRYSIPITLDNRDLMACAQTGSGKTGGFLFPIISQLMKSNAPRRAGGRSRNPSALILTPTRELAIQIHKEAEKFTYRSHISSIVIYGGGGNMQDQMLKLRSGADIIVATPGRLTDMIKRDLISLTDIQFLVLDEADRMLDMGFEDDINAIVKSSNMPPPGVRRTLLFSATFPELIQRLAQEFLHDYIFLTVGTIGAASHNVDQTIVSVSDNDKLTFLQDLMDNFQKRRESEGGLMLVFVETKRSANLLDTLLSKAGFETTSIHGDRDQSEREIALEMFRSHKTPFLIATAVAARGLDIPNVTFVVNYDMPKEIDEYIHRIGRTGRAGHRGRAMTFFSARDAPVAPALVNRLQLAGQEVPEFLLAMTRDAGRTHRRGPAPVRPSFASQDFRENMQSSGAAATPGAGGARGNNRGSDHMLMMNNAAPTPYSSFTSNRGHSLPSAWD</sequence>
<dbReference type="AlphaFoldDB" id="A0A058ZGY4"/>
<dbReference type="PROSITE" id="PS51194">
    <property type="entry name" value="HELICASE_CTER"/>
    <property type="match status" value="1"/>
</dbReference>
<dbReference type="GeneID" id="20525493"/>
<dbReference type="InterPro" id="IPR014001">
    <property type="entry name" value="Helicase_ATP-bd"/>
</dbReference>
<feature type="short sequence motif" description="Q motif" evidence="8">
    <location>
        <begin position="192"/>
        <end position="220"/>
    </location>
</feature>
<keyword evidence="6" id="KW-0694">RNA-binding</keyword>
<feature type="region of interest" description="Disordered" evidence="10">
    <location>
        <begin position="609"/>
        <end position="639"/>
    </location>
</feature>
<dbReference type="Gene3D" id="3.40.50.300">
    <property type="entry name" value="P-loop containing nucleotide triphosphate hydrolases"/>
    <property type="match status" value="2"/>
</dbReference>
<evidence type="ECO:0000259" key="13">
    <source>
        <dbReference type="PROSITE" id="PS51195"/>
    </source>
</evidence>
<evidence type="ECO:0000256" key="7">
    <source>
        <dbReference type="ARBA" id="ARBA00047984"/>
    </source>
</evidence>
<accession>A0A058ZGY4</accession>
<feature type="region of interest" description="Disordered" evidence="10">
    <location>
        <begin position="1"/>
        <end position="154"/>
    </location>
</feature>
<dbReference type="InterPro" id="IPR027417">
    <property type="entry name" value="P-loop_NTPase"/>
</dbReference>
<dbReference type="PROSITE" id="PS51195">
    <property type="entry name" value="Q_MOTIF"/>
    <property type="match status" value="1"/>
</dbReference>
<evidence type="ECO:0000256" key="3">
    <source>
        <dbReference type="ARBA" id="ARBA00022801"/>
    </source>
</evidence>
<dbReference type="SMART" id="SM00490">
    <property type="entry name" value="HELICc"/>
    <property type="match status" value="1"/>
</dbReference>
<keyword evidence="2 9" id="KW-0547">Nucleotide-binding</keyword>
<dbReference type="STRING" id="691883.A0A058ZGY4"/>
<dbReference type="OMA" id="DANMHEW"/>
<feature type="compositionally biased region" description="Polar residues" evidence="10">
    <location>
        <begin position="1"/>
        <end position="21"/>
    </location>
</feature>
<evidence type="ECO:0000256" key="4">
    <source>
        <dbReference type="ARBA" id="ARBA00022806"/>
    </source>
</evidence>
<dbReference type="PANTHER" id="PTHR47958">
    <property type="entry name" value="ATP-DEPENDENT RNA HELICASE DBP3"/>
    <property type="match status" value="1"/>
</dbReference>
<dbReference type="PROSITE" id="PS51192">
    <property type="entry name" value="HELICASE_ATP_BIND_1"/>
    <property type="match status" value="1"/>
</dbReference>
<evidence type="ECO:0000256" key="1">
    <source>
        <dbReference type="ARBA" id="ARBA00012552"/>
    </source>
</evidence>
<dbReference type="InterPro" id="IPR044763">
    <property type="entry name" value="Ded1/Dbp1_DEADc"/>
</dbReference>
<feature type="domain" description="DEAD-box RNA helicase Q" evidence="13">
    <location>
        <begin position="192"/>
        <end position="220"/>
    </location>
</feature>
<evidence type="ECO:0000256" key="10">
    <source>
        <dbReference type="SAM" id="MobiDB-lite"/>
    </source>
</evidence>
<feature type="domain" description="Helicase ATP-binding" evidence="11">
    <location>
        <begin position="223"/>
        <end position="407"/>
    </location>
</feature>
<feature type="compositionally biased region" description="Gly residues" evidence="10">
    <location>
        <begin position="79"/>
        <end position="97"/>
    </location>
</feature>
<dbReference type="eggNOG" id="KOG0335">
    <property type="taxonomic scope" value="Eukaryota"/>
</dbReference>
<dbReference type="InterPro" id="IPR014014">
    <property type="entry name" value="RNA_helicase_DEAD_Q_motif"/>
</dbReference>
<evidence type="ECO:0000313" key="14">
    <source>
        <dbReference type="EMBL" id="KCV73226.1"/>
    </source>
</evidence>
<protein>
    <recommendedName>
        <fullName evidence="1">RNA helicase</fullName>
        <ecNumber evidence="1">3.6.4.13</ecNumber>
    </recommendedName>
</protein>
<dbReference type="Proteomes" id="UP000030693">
    <property type="component" value="Unassembled WGS sequence"/>
</dbReference>
<dbReference type="InterPro" id="IPR011545">
    <property type="entry name" value="DEAD/DEAH_box_helicase_dom"/>
</dbReference>
<dbReference type="GO" id="GO:0003724">
    <property type="term" value="F:RNA helicase activity"/>
    <property type="evidence" value="ECO:0007669"/>
    <property type="project" value="UniProtKB-EC"/>
</dbReference>
<evidence type="ECO:0000259" key="11">
    <source>
        <dbReference type="PROSITE" id="PS51192"/>
    </source>
</evidence>
<dbReference type="GO" id="GO:0003723">
    <property type="term" value="F:RNA binding"/>
    <property type="evidence" value="ECO:0007669"/>
    <property type="project" value="UniProtKB-KW"/>
</dbReference>
<dbReference type="Pfam" id="PF00270">
    <property type="entry name" value="DEAD"/>
    <property type="match status" value="1"/>
</dbReference>
<keyword evidence="5 9" id="KW-0067">ATP-binding</keyword>
<dbReference type="FunFam" id="3.40.50.300:FF:000397">
    <property type="entry name" value="Probable ATP-dependent RNA helicase DDX4"/>
    <property type="match status" value="1"/>
</dbReference>
<comment type="catalytic activity">
    <reaction evidence="7">
        <text>ATP + H2O = ADP + phosphate + H(+)</text>
        <dbReference type="Rhea" id="RHEA:13065"/>
        <dbReference type="ChEBI" id="CHEBI:15377"/>
        <dbReference type="ChEBI" id="CHEBI:15378"/>
        <dbReference type="ChEBI" id="CHEBI:30616"/>
        <dbReference type="ChEBI" id="CHEBI:43474"/>
        <dbReference type="ChEBI" id="CHEBI:456216"/>
        <dbReference type="EC" id="3.6.4.13"/>
    </reaction>
</comment>
<evidence type="ECO:0000256" key="8">
    <source>
        <dbReference type="PROSITE-ProRule" id="PRU00552"/>
    </source>
</evidence>
<evidence type="ECO:0000313" key="15">
    <source>
        <dbReference type="Proteomes" id="UP000030693"/>
    </source>
</evidence>
<feature type="domain" description="Helicase C-terminal" evidence="12">
    <location>
        <begin position="434"/>
        <end position="584"/>
    </location>
</feature>
<reference evidence="14" key="1">
    <citation type="submission" date="2013-04" db="EMBL/GenBank/DDBJ databases">
        <title>The Genome Sequence of Fonticula alba ATCC 38817.</title>
        <authorList>
            <consortium name="The Broad Institute Genomics Platform"/>
            <person name="Russ C."/>
            <person name="Cuomo C."/>
            <person name="Burger G."/>
            <person name="Gray M.W."/>
            <person name="Holland P.W.H."/>
            <person name="King N."/>
            <person name="Lang F.B.F."/>
            <person name="Roger A.J."/>
            <person name="Ruiz-Trillo I."/>
            <person name="Brown M."/>
            <person name="Walker B."/>
            <person name="Young S."/>
            <person name="Zeng Q."/>
            <person name="Gargeya S."/>
            <person name="Fitzgerald M."/>
            <person name="Haas B."/>
            <person name="Abouelleil A."/>
            <person name="Allen A.W."/>
            <person name="Alvarado L."/>
            <person name="Arachchi H.M."/>
            <person name="Berlin A.M."/>
            <person name="Chapman S.B."/>
            <person name="Gainer-Dewar J."/>
            <person name="Goldberg J."/>
            <person name="Griggs A."/>
            <person name="Gujja S."/>
            <person name="Hansen M."/>
            <person name="Howarth C."/>
            <person name="Imamovic A."/>
            <person name="Ireland A."/>
            <person name="Larimer J."/>
            <person name="McCowan C."/>
            <person name="Murphy C."/>
            <person name="Pearson M."/>
            <person name="Poon T.W."/>
            <person name="Priest M."/>
            <person name="Roberts A."/>
            <person name="Saif S."/>
            <person name="Shea T."/>
            <person name="Sisk P."/>
            <person name="Sykes S."/>
            <person name="Wortman J."/>
            <person name="Nusbaum C."/>
            <person name="Birren B."/>
        </authorList>
    </citation>
    <scope>NUCLEOTIDE SEQUENCE [LARGE SCALE GENOMIC DNA]</scope>
    <source>
        <strain evidence="14">ATCC 38817</strain>
    </source>
</reference>